<gene>
    <name evidence="1" type="ORF">JHX87_12730</name>
</gene>
<sequence length="122" mass="13884">MTNENATPDVAIKRAYAPASPDDGMRILVDRLWPRGVSKERAALDDWMKDVAPSTELRKWFGHDPSRWSEFQQCYKAELEQHPEALDKLRALARDHKLTLIYGARDTAHNEAVVLQELLTAG</sequence>
<name>A0ABY7SHI6_9RHOB</name>
<keyword evidence="2" id="KW-1185">Reference proteome</keyword>
<organism evidence="1 2">
    <name type="scientific">Paracoccus fistulariae</name>
    <dbReference type="NCBI Taxonomy" id="658446"/>
    <lineage>
        <taxon>Bacteria</taxon>
        <taxon>Pseudomonadati</taxon>
        <taxon>Pseudomonadota</taxon>
        <taxon>Alphaproteobacteria</taxon>
        <taxon>Rhodobacterales</taxon>
        <taxon>Paracoccaceae</taxon>
        <taxon>Paracoccus</taxon>
    </lineage>
</organism>
<evidence type="ECO:0000313" key="2">
    <source>
        <dbReference type="Proteomes" id="UP001219349"/>
    </source>
</evidence>
<dbReference type="RefSeq" id="WP_271884066.1">
    <property type="nucleotide sequence ID" value="NZ_CP067136.1"/>
</dbReference>
<dbReference type="Pfam" id="PF22752">
    <property type="entry name" value="DUF488-N3i"/>
    <property type="match status" value="1"/>
</dbReference>
<protein>
    <submittedName>
        <fullName evidence="1">DUF488 domain-containing protein</fullName>
    </submittedName>
</protein>
<dbReference type="Proteomes" id="UP001219349">
    <property type="component" value="Chromosome"/>
</dbReference>
<proteinExistence type="predicted"/>
<dbReference type="InterPro" id="IPR052552">
    <property type="entry name" value="YeaO-like"/>
</dbReference>
<reference evidence="1 2" key="1">
    <citation type="submission" date="2021-01" db="EMBL/GenBank/DDBJ databases">
        <title>Biogeographic distribution of Paracoccus.</title>
        <authorList>
            <person name="Hollensteiner J."/>
            <person name="Leineberger J."/>
            <person name="Brinkhoff T."/>
            <person name="Daniel R."/>
        </authorList>
    </citation>
    <scope>NUCLEOTIDE SEQUENCE [LARGE SCALE GENOMIC DNA]</scope>
    <source>
        <strain evidence="1 2">KCTC 22803</strain>
    </source>
</reference>
<dbReference type="PANTHER" id="PTHR36849">
    <property type="entry name" value="CYTOPLASMIC PROTEIN-RELATED"/>
    <property type="match status" value="1"/>
</dbReference>
<evidence type="ECO:0000313" key="1">
    <source>
        <dbReference type="EMBL" id="WCR06354.1"/>
    </source>
</evidence>
<accession>A0ABY7SHI6</accession>
<dbReference type="EMBL" id="CP067136">
    <property type="protein sequence ID" value="WCR06354.1"/>
    <property type="molecule type" value="Genomic_DNA"/>
</dbReference>
<dbReference type="PANTHER" id="PTHR36849:SF1">
    <property type="entry name" value="CYTOPLASMIC PROTEIN"/>
    <property type="match status" value="1"/>
</dbReference>